<dbReference type="Proteomes" id="UP000887458">
    <property type="component" value="Unassembled WGS sequence"/>
</dbReference>
<name>A0ABQ8JBN3_DERPT</name>
<sequence length="95" mass="11177">MNSQNSQNNNNNENRIAAYLQSKHQIHMKMISFQFNLRINKGTMAKSNIFIEIYRKIFSQRKSILILISITLTVYGHNITFILLLLCKIYKITNL</sequence>
<comment type="caution">
    <text evidence="2">The sequence shown here is derived from an EMBL/GenBank/DDBJ whole genome shotgun (WGS) entry which is preliminary data.</text>
</comment>
<feature type="transmembrane region" description="Helical" evidence="1">
    <location>
        <begin position="64"/>
        <end position="86"/>
    </location>
</feature>
<organism evidence="2 3">
    <name type="scientific">Dermatophagoides pteronyssinus</name>
    <name type="common">European house dust mite</name>
    <dbReference type="NCBI Taxonomy" id="6956"/>
    <lineage>
        <taxon>Eukaryota</taxon>
        <taxon>Metazoa</taxon>
        <taxon>Ecdysozoa</taxon>
        <taxon>Arthropoda</taxon>
        <taxon>Chelicerata</taxon>
        <taxon>Arachnida</taxon>
        <taxon>Acari</taxon>
        <taxon>Acariformes</taxon>
        <taxon>Sarcoptiformes</taxon>
        <taxon>Astigmata</taxon>
        <taxon>Psoroptidia</taxon>
        <taxon>Analgoidea</taxon>
        <taxon>Pyroglyphidae</taxon>
        <taxon>Dermatophagoidinae</taxon>
        <taxon>Dermatophagoides</taxon>
    </lineage>
</organism>
<protein>
    <recommendedName>
        <fullName evidence="4">Transmembrane protein</fullName>
    </recommendedName>
</protein>
<accession>A0ABQ8JBN3</accession>
<proteinExistence type="predicted"/>
<dbReference type="EMBL" id="NJHN03000054">
    <property type="protein sequence ID" value="KAH9419756.1"/>
    <property type="molecule type" value="Genomic_DNA"/>
</dbReference>
<keyword evidence="1" id="KW-0812">Transmembrane</keyword>
<evidence type="ECO:0000256" key="1">
    <source>
        <dbReference type="SAM" id="Phobius"/>
    </source>
</evidence>
<evidence type="ECO:0000313" key="2">
    <source>
        <dbReference type="EMBL" id="KAH9419756.1"/>
    </source>
</evidence>
<reference evidence="2 3" key="1">
    <citation type="journal article" date="2018" name="J. Allergy Clin. Immunol.">
        <title>High-quality assembly of Dermatophagoides pteronyssinus genome and transcriptome reveals a wide range of novel allergens.</title>
        <authorList>
            <person name="Liu X.Y."/>
            <person name="Yang K.Y."/>
            <person name="Wang M.Q."/>
            <person name="Kwok J.S."/>
            <person name="Zeng X."/>
            <person name="Yang Z."/>
            <person name="Xiao X.J."/>
            <person name="Lau C.P."/>
            <person name="Li Y."/>
            <person name="Huang Z.M."/>
            <person name="Ba J.G."/>
            <person name="Yim A.K."/>
            <person name="Ouyang C.Y."/>
            <person name="Ngai S.M."/>
            <person name="Chan T.F."/>
            <person name="Leung E.L."/>
            <person name="Liu L."/>
            <person name="Liu Z.G."/>
            <person name="Tsui S.K."/>
        </authorList>
    </citation>
    <scope>NUCLEOTIDE SEQUENCE [LARGE SCALE GENOMIC DNA]</scope>
    <source>
        <strain evidence="2">Derp</strain>
    </source>
</reference>
<reference evidence="2 3" key="2">
    <citation type="journal article" date="2022" name="Mol. Biol. Evol.">
        <title>Comparative Genomics Reveals Insights into the Divergent Evolution of Astigmatic Mites and Household Pest Adaptations.</title>
        <authorList>
            <person name="Xiong Q."/>
            <person name="Wan A.T."/>
            <person name="Liu X."/>
            <person name="Fung C.S."/>
            <person name="Xiao X."/>
            <person name="Malainual N."/>
            <person name="Hou J."/>
            <person name="Wang L."/>
            <person name="Wang M."/>
            <person name="Yang K.Y."/>
            <person name="Cui Y."/>
            <person name="Leung E.L."/>
            <person name="Nong W."/>
            <person name="Shin S.K."/>
            <person name="Au S.W."/>
            <person name="Jeong K.Y."/>
            <person name="Chew F.T."/>
            <person name="Hui J.H."/>
            <person name="Leung T.F."/>
            <person name="Tungtrongchitr A."/>
            <person name="Zhong N."/>
            <person name="Liu Z."/>
            <person name="Tsui S.K."/>
        </authorList>
    </citation>
    <scope>NUCLEOTIDE SEQUENCE [LARGE SCALE GENOMIC DNA]</scope>
    <source>
        <strain evidence="2">Derp</strain>
    </source>
</reference>
<evidence type="ECO:0000313" key="3">
    <source>
        <dbReference type="Proteomes" id="UP000887458"/>
    </source>
</evidence>
<keyword evidence="1" id="KW-0472">Membrane</keyword>
<gene>
    <name evidence="2" type="ORF">DERP_001587</name>
</gene>
<keyword evidence="3" id="KW-1185">Reference proteome</keyword>
<evidence type="ECO:0008006" key="4">
    <source>
        <dbReference type="Google" id="ProtNLM"/>
    </source>
</evidence>
<keyword evidence="1" id="KW-1133">Transmembrane helix</keyword>